<keyword evidence="2 10" id="KW-0812">Transmembrane</keyword>
<reference evidence="13" key="1">
    <citation type="submission" date="2019-03" db="EMBL/GenBank/DDBJ databases">
        <title>Improved annotation for the trematode Fasciola hepatica.</title>
        <authorList>
            <person name="Choi Y.-J."/>
            <person name="Martin J."/>
            <person name="Mitreva M."/>
        </authorList>
    </citation>
    <scope>NUCLEOTIDE SEQUENCE [LARGE SCALE GENOMIC DNA]</scope>
</reference>
<keyword evidence="4 8" id="KW-0106">Calcium</keyword>
<dbReference type="PANTHER" id="PTHR24028">
    <property type="entry name" value="CADHERIN-87A"/>
    <property type="match status" value="1"/>
</dbReference>
<feature type="domain" description="Cadherin" evidence="12">
    <location>
        <begin position="866"/>
        <end position="1014"/>
    </location>
</feature>
<feature type="region of interest" description="Disordered" evidence="9">
    <location>
        <begin position="1460"/>
        <end position="1512"/>
    </location>
</feature>
<dbReference type="PROSITE" id="PS00232">
    <property type="entry name" value="CADHERIN_1"/>
    <property type="match status" value="5"/>
</dbReference>
<dbReference type="PRINTS" id="PR00205">
    <property type="entry name" value="CADHERIN"/>
</dbReference>
<dbReference type="PANTHER" id="PTHR24028:SF146">
    <property type="entry name" value="CADHERIN 96CB, ISOFORM D-RELATED"/>
    <property type="match status" value="1"/>
</dbReference>
<comment type="caution">
    <text evidence="13">The sequence shown here is derived from an EMBL/GenBank/DDBJ whole genome shotgun (WGS) entry which is preliminary data.</text>
</comment>
<evidence type="ECO:0000313" key="13">
    <source>
        <dbReference type="EMBL" id="THD27226.1"/>
    </source>
</evidence>
<feature type="compositionally biased region" description="Basic and acidic residues" evidence="9">
    <location>
        <begin position="1472"/>
        <end position="1483"/>
    </location>
</feature>
<sequence length="1708" mass="187729">MFTESDRRLGCCLTQLLLRVTVLLGCFASAAPHIVRIREGTPTGTILIPDLIAFLTDGSGANTQSAVTGYDGLSKTGGLLLAIGNAEMPSANWLTINPIRRSLIVKSPPDRDALCPTEFKLPETAISVDRGGVEFPDYAHLSPDLSRGGVSPGDCVLEVSIVHGSSTNPSFDILSIILQDVNDHAPTFIVDGQKDSDNTEYVIKIPESSRILSSHPADSVQQELGLTNNVRIPLPLAKDPDYGVNGIRGYRLEGQDAYLFRLEVGPLVSESSPISSELQYSKASMYTQTKSSQLWLVPVDGQTGRTTTTNRPVFLDREEREVYHFVLVAFDGGSPQRTGRLPVRLVVEDVNDNAPKFNQAWYSGKLSETDLPGQVILEFSAYDPDGPGGNSRIGFRIPGEPESGKGLTSGLGRKIGDSSITGLSEAQIAAANYFAVEQAILDTSGISNTVHSHKRLNVTYGRLIVRRQSKEKIQKTASQALDISRRNMMSVSPKRLSQDAYQTTAMNNPSNQEDGARLEFVIEAFDHGHPVSLSAQVPVYVQITDVNDHSPKIFVSYLREAEHLGRSSVSSNTGKSACGLVRENLGRAMLAQVTVTDEDTLYADTDLVCTTNDSRFTLEDISVAGHFGDLSSSWTRRTGIPLSDQPIRSNNEATGDELHSDKSHKRTHRSILPTRMYKLMLNTPLDRELIAPNQMASVQFALICSDNARGQLPGGQMTTTMPIQIFIEDANDNAPVFEQTHYTFRVPENHPVMKPTEVGVVHERYLVGRVHATDADEGWNAALEYRLVSNPSSSLELERLTGQLFLTRPLDRESISEVVFQVLAIDCLPDEEPKFPTTATTDVRMTGTAEIRIVVEDLNDSPPVFQEMNYHFEVEEGVDLVKVGQVWATDADQNEFSRISYRLAVGPGSRFQDYPGSEQKAPKPLPNQLYDEALEISTHFQIDPTSGIIHLKGRLDRERRAHYEFVVLAVDNPRALAPKLEGLPGMKQGEAVQFTGTATVLITVMDRNDNAPRILSPRNHAQFTLGPDQLIAGNTIFTIRATDSDLGENGTIEYALLSVEDDLGSWTGAVDITKDLRNNTKGGQNKHVGSTNSTKTATEFPFAIDQTAGICYLKENLPPLSADGPRAYLLRMRAYDLGRPQSLNTSLTVRVVRQALDSKELGMIPDGATDHISGLADIPFRGYSPKGDQNSRAGSVGTWTTVAGQTRISDRTMVVILSTVFVLLLLTTFVLLLLVRYRRLFLRNIPLSSTLSNDGSTGKVNTAKSFTGRPGSHSPNGLFTEVLSAPWVNTTLSPIDSPSSFNYPTIYNTSNSILVGDPSRGCVKNPGTCWSPPNPRTCKSPTEFRQLLVGDNQAPFFHTPPLRTPLPAGYELQMLPRAEVPSQQRRTDSLNVASYIEVPRGMVLENYMISPSTDRDDDYRALTMDNKSGKSLNQKSRKTNPIFTFDSGLLLPNTWAKTNTEQHSPQLTHMQSNRDRRASSLEDLKEDGETESKEYKIIKPVSQNTREEMDRKSVLRSDYQMLSLTTCERQCHLETMEKSPITNDLHSPPTNSGSSTNDSAPEENRPTEISPLLCNLINNTMDLKNNANYRGAGTLSRGQSSQMATRGFHPTGSLHKPTSLKSQVKGRQTSISKPSGTSTSSAMVTFENRPVLERTLAQNSHVFSDYPGKNQSQTSPERMSPKKTHFTDLQKNVPGSPIKSANVKGSFV</sequence>
<feature type="compositionally biased region" description="Polar residues" evidence="9">
    <location>
        <begin position="1460"/>
        <end position="1471"/>
    </location>
</feature>
<name>A0A4E0RHJ5_FASHE</name>
<feature type="region of interest" description="Disordered" evidence="9">
    <location>
        <begin position="1592"/>
        <end position="1643"/>
    </location>
</feature>
<dbReference type="Gene3D" id="2.60.40.60">
    <property type="entry name" value="Cadherins"/>
    <property type="match status" value="6"/>
</dbReference>
<dbReference type="GO" id="GO:0007156">
    <property type="term" value="P:homophilic cell adhesion via plasma membrane adhesion molecules"/>
    <property type="evidence" value="ECO:0007669"/>
    <property type="project" value="InterPro"/>
</dbReference>
<keyword evidence="7" id="KW-0325">Glycoprotein</keyword>
<feature type="compositionally biased region" description="Polar residues" evidence="9">
    <location>
        <begin position="1540"/>
        <end position="1559"/>
    </location>
</feature>
<feature type="signal peptide" evidence="11">
    <location>
        <begin position="1"/>
        <end position="32"/>
    </location>
</feature>
<feature type="region of interest" description="Disordered" evidence="9">
    <location>
        <begin position="638"/>
        <end position="668"/>
    </location>
</feature>
<feature type="domain" description="Cadherin" evidence="12">
    <location>
        <begin position="738"/>
        <end position="865"/>
    </location>
</feature>
<evidence type="ECO:0000256" key="10">
    <source>
        <dbReference type="SAM" id="Phobius"/>
    </source>
</evidence>
<evidence type="ECO:0000256" key="6">
    <source>
        <dbReference type="ARBA" id="ARBA00023136"/>
    </source>
</evidence>
<dbReference type="InterPro" id="IPR002126">
    <property type="entry name" value="Cadherin-like_dom"/>
</dbReference>
<evidence type="ECO:0000256" key="4">
    <source>
        <dbReference type="ARBA" id="ARBA00022837"/>
    </source>
</evidence>
<dbReference type="SMART" id="SM00112">
    <property type="entry name" value="CA"/>
    <property type="match status" value="6"/>
</dbReference>
<feature type="domain" description="Cadherin" evidence="12">
    <location>
        <begin position="679"/>
        <end position="737"/>
    </location>
</feature>
<evidence type="ECO:0000256" key="5">
    <source>
        <dbReference type="ARBA" id="ARBA00022989"/>
    </source>
</evidence>
<evidence type="ECO:0000256" key="1">
    <source>
        <dbReference type="ARBA" id="ARBA00004167"/>
    </source>
</evidence>
<feature type="transmembrane region" description="Helical" evidence="10">
    <location>
        <begin position="1213"/>
        <end position="1235"/>
    </location>
</feature>
<organism evidence="13 14">
    <name type="scientific">Fasciola hepatica</name>
    <name type="common">Liver fluke</name>
    <dbReference type="NCBI Taxonomy" id="6192"/>
    <lineage>
        <taxon>Eukaryota</taxon>
        <taxon>Metazoa</taxon>
        <taxon>Spiralia</taxon>
        <taxon>Lophotrochozoa</taxon>
        <taxon>Platyhelminthes</taxon>
        <taxon>Trematoda</taxon>
        <taxon>Digenea</taxon>
        <taxon>Plagiorchiida</taxon>
        <taxon>Echinostomata</taxon>
        <taxon>Echinostomatoidea</taxon>
        <taxon>Fasciolidae</taxon>
        <taxon>Fasciola</taxon>
    </lineage>
</organism>
<evidence type="ECO:0000256" key="2">
    <source>
        <dbReference type="ARBA" id="ARBA00022692"/>
    </source>
</evidence>
<gene>
    <name evidence="13" type="ORF">D915_001996</name>
</gene>
<evidence type="ECO:0000256" key="7">
    <source>
        <dbReference type="ARBA" id="ARBA00023180"/>
    </source>
</evidence>
<keyword evidence="14" id="KW-1185">Reference proteome</keyword>
<evidence type="ECO:0000259" key="12">
    <source>
        <dbReference type="PROSITE" id="PS50268"/>
    </source>
</evidence>
<accession>A0A4E0RHJ5</accession>
<dbReference type="GO" id="GO:0005886">
    <property type="term" value="C:plasma membrane"/>
    <property type="evidence" value="ECO:0007669"/>
    <property type="project" value="InterPro"/>
</dbReference>
<keyword evidence="5 10" id="KW-1133">Transmembrane helix</keyword>
<feature type="domain" description="Cadherin" evidence="12">
    <location>
        <begin position="358"/>
        <end position="553"/>
    </location>
</feature>
<feature type="region of interest" description="Disordered" evidence="9">
    <location>
        <begin position="1539"/>
        <end position="1566"/>
    </location>
</feature>
<keyword evidence="11" id="KW-0732">Signal</keyword>
<dbReference type="PROSITE" id="PS50268">
    <property type="entry name" value="CADHERIN_2"/>
    <property type="match status" value="6"/>
</dbReference>
<evidence type="ECO:0000256" key="3">
    <source>
        <dbReference type="ARBA" id="ARBA00022737"/>
    </source>
</evidence>
<dbReference type="InterPro" id="IPR015919">
    <property type="entry name" value="Cadherin-like_sf"/>
</dbReference>
<feature type="domain" description="Cadherin" evidence="12">
    <location>
        <begin position="237"/>
        <end position="357"/>
    </location>
</feature>
<dbReference type="InterPro" id="IPR020894">
    <property type="entry name" value="Cadherin_CS"/>
</dbReference>
<evidence type="ECO:0000313" key="14">
    <source>
        <dbReference type="Proteomes" id="UP000230066"/>
    </source>
</evidence>
<dbReference type="Proteomes" id="UP000230066">
    <property type="component" value="Unassembled WGS sequence"/>
</dbReference>
<feature type="chain" id="PRO_5020027496" evidence="11">
    <location>
        <begin position="33"/>
        <end position="1708"/>
    </location>
</feature>
<feature type="compositionally biased region" description="Polar residues" evidence="9">
    <location>
        <begin position="1619"/>
        <end position="1628"/>
    </location>
</feature>
<dbReference type="SUPFAM" id="SSF49313">
    <property type="entry name" value="Cadherin-like"/>
    <property type="match status" value="5"/>
</dbReference>
<keyword evidence="6 10" id="KW-0472">Membrane</keyword>
<protein>
    <submittedName>
        <fullName evidence="13">Protocadherin-7</fullName>
    </submittedName>
</protein>
<comment type="subcellular location">
    <subcellularLocation>
        <location evidence="1">Membrane</location>
        <topology evidence="1">Single-pass membrane protein</topology>
    </subcellularLocation>
</comment>
<evidence type="ECO:0000256" key="11">
    <source>
        <dbReference type="SAM" id="SignalP"/>
    </source>
</evidence>
<keyword evidence="3" id="KW-0677">Repeat</keyword>
<feature type="compositionally biased region" description="Low complexity" evidence="9">
    <location>
        <begin position="1629"/>
        <end position="1641"/>
    </location>
</feature>
<feature type="region of interest" description="Disordered" evidence="9">
    <location>
        <begin position="1659"/>
        <end position="1708"/>
    </location>
</feature>
<evidence type="ECO:0000256" key="9">
    <source>
        <dbReference type="SAM" id="MobiDB-lite"/>
    </source>
</evidence>
<evidence type="ECO:0000256" key="8">
    <source>
        <dbReference type="PROSITE-ProRule" id="PRU00043"/>
    </source>
</evidence>
<dbReference type="InterPro" id="IPR050174">
    <property type="entry name" value="Protocadherin/Cadherin-CA"/>
</dbReference>
<proteinExistence type="predicted"/>
<feature type="domain" description="Cadherin" evidence="12">
    <location>
        <begin position="1033"/>
        <end position="1167"/>
    </location>
</feature>
<dbReference type="EMBL" id="JXXN02000491">
    <property type="protein sequence ID" value="THD27226.1"/>
    <property type="molecule type" value="Genomic_DNA"/>
</dbReference>
<dbReference type="Pfam" id="PF00028">
    <property type="entry name" value="Cadherin"/>
    <property type="match status" value="1"/>
</dbReference>
<dbReference type="GO" id="GO:0005509">
    <property type="term" value="F:calcium ion binding"/>
    <property type="evidence" value="ECO:0007669"/>
    <property type="project" value="UniProtKB-UniRule"/>
</dbReference>
<dbReference type="CDD" id="cd11304">
    <property type="entry name" value="Cadherin_repeat"/>
    <property type="match status" value="6"/>
</dbReference>